<dbReference type="Proteomes" id="UP000719412">
    <property type="component" value="Unassembled WGS sequence"/>
</dbReference>
<dbReference type="Gene3D" id="1.10.472.140">
    <property type="match status" value="1"/>
</dbReference>
<dbReference type="InterPro" id="IPR028309">
    <property type="entry name" value="RB_fam"/>
</dbReference>
<dbReference type="InterPro" id="IPR036915">
    <property type="entry name" value="Cyclin-like_sf"/>
</dbReference>
<dbReference type="PANTHER" id="PTHR13742">
    <property type="entry name" value="RETINOBLASTOMA-ASSOCIATED PROTEIN RB -RELATED"/>
    <property type="match status" value="1"/>
</dbReference>
<reference evidence="3" key="1">
    <citation type="journal article" date="2020" name="J Insects Food Feed">
        <title>The yellow mealworm (Tenebrio molitor) genome: a resource for the emerging insects as food and feed industry.</title>
        <authorList>
            <person name="Eriksson T."/>
            <person name="Andere A."/>
            <person name="Kelstrup H."/>
            <person name="Emery V."/>
            <person name="Picard C."/>
        </authorList>
    </citation>
    <scope>NUCLEOTIDE SEQUENCE</scope>
    <source>
        <strain evidence="3">Stoneville</strain>
        <tissue evidence="3">Whole head</tissue>
    </source>
</reference>
<dbReference type="SUPFAM" id="SSF47954">
    <property type="entry name" value="Cyclin-like"/>
    <property type="match status" value="1"/>
</dbReference>
<feature type="compositionally biased region" description="Polar residues" evidence="1">
    <location>
        <begin position="170"/>
        <end position="187"/>
    </location>
</feature>
<accession>A0A8J6HTA1</accession>
<name>A0A8J6HTA1_TENMO</name>
<dbReference type="GO" id="GO:0000785">
    <property type="term" value="C:chromatin"/>
    <property type="evidence" value="ECO:0007669"/>
    <property type="project" value="TreeGrafter"/>
</dbReference>
<feature type="compositionally biased region" description="Polar residues" evidence="1">
    <location>
        <begin position="425"/>
        <end position="438"/>
    </location>
</feature>
<evidence type="ECO:0000259" key="2">
    <source>
        <dbReference type="SMART" id="SM01368"/>
    </source>
</evidence>
<dbReference type="SMART" id="SM01368">
    <property type="entry name" value="RB_A"/>
    <property type="match status" value="1"/>
</dbReference>
<proteinExistence type="predicted"/>
<feature type="region of interest" description="Disordered" evidence="1">
    <location>
        <begin position="420"/>
        <end position="454"/>
    </location>
</feature>
<organism evidence="3 4">
    <name type="scientific">Tenebrio molitor</name>
    <name type="common">Yellow mealworm beetle</name>
    <dbReference type="NCBI Taxonomy" id="7067"/>
    <lineage>
        <taxon>Eukaryota</taxon>
        <taxon>Metazoa</taxon>
        <taxon>Ecdysozoa</taxon>
        <taxon>Arthropoda</taxon>
        <taxon>Hexapoda</taxon>
        <taxon>Insecta</taxon>
        <taxon>Pterygota</taxon>
        <taxon>Neoptera</taxon>
        <taxon>Endopterygota</taxon>
        <taxon>Coleoptera</taxon>
        <taxon>Polyphaga</taxon>
        <taxon>Cucujiformia</taxon>
        <taxon>Tenebrionidae</taxon>
        <taxon>Tenebrio</taxon>
    </lineage>
</organism>
<dbReference type="GO" id="GO:0000977">
    <property type="term" value="F:RNA polymerase II transcription regulatory region sequence-specific DNA binding"/>
    <property type="evidence" value="ECO:0007669"/>
    <property type="project" value="TreeGrafter"/>
</dbReference>
<comment type="caution">
    <text evidence="3">The sequence shown here is derived from an EMBL/GenBank/DDBJ whole genome shotgun (WGS) entry which is preliminary data.</text>
</comment>
<evidence type="ECO:0000256" key="1">
    <source>
        <dbReference type="SAM" id="MobiDB-lite"/>
    </source>
</evidence>
<reference evidence="3" key="2">
    <citation type="submission" date="2021-08" db="EMBL/GenBank/DDBJ databases">
        <authorList>
            <person name="Eriksson T."/>
        </authorList>
    </citation>
    <scope>NUCLEOTIDE SEQUENCE</scope>
    <source>
        <strain evidence="3">Stoneville</strain>
        <tissue evidence="3">Whole head</tissue>
    </source>
</reference>
<evidence type="ECO:0000313" key="3">
    <source>
        <dbReference type="EMBL" id="KAH0821431.1"/>
    </source>
</evidence>
<sequence length="469" mass="52896">MVLSNETDVDLNEKHRELCSKINLEAGTANDAWERFQESLFTGSVVQYMYHVGIHLHKMTCKASYIVPEEAPCIVSLFCPSTEITDVKYIKEYRFKVSIKNMINQGILMGSSADGGDIFDTSVFEQNLKNITNTYEKNFLRRSDFDERIFLAEYRRKLILEKQTQSNTLGSSLHSQDAADNSASSPELSREMVVGQECLTPLTGRKYLGPKEPQRAIPLVTATEAISRLNNMLQGRQAAPSHALVQLFEFCGRNPAENINEIVTKLSERFVAAVPSEQREIANRRAQIAITLFYKYIESILQNEQAIQTDISIEEAILSSLVWKSDSLIWEAIKSSEREVPTFEETALPGHLQNESNSENSTLRNILNSEPRQMQSPGPSATDRFQSPVAHSSAVNRELFPSVQSSQSLLQHAHLRNTRMIPIVNNESQRVQSQQTTPRRSENAAPNRPRRTGGLPILLRKVSNLVRCN</sequence>
<dbReference type="GO" id="GO:0005634">
    <property type="term" value="C:nucleus"/>
    <property type="evidence" value="ECO:0007669"/>
    <property type="project" value="InterPro"/>
</dbReference>
<dbReference type="EMBL" id="JABDTM020007877">
    <property type="protein sequence ID" value="KAH0821431.1"/>
    <property type="molecule type" value="Genomic_DNA"/>
</dbReference>
<keyword evidence="4" id="KW-1185">Reference proteome</keyword>
<evidence type="ECO:0000313" key="4">
    <source>
        <dbReference type="Proteomes" id="UP000719412"/>
    </source>
</evidence>
<dbReference type="GO" id="GO:0006357">
    <property type="term" value="P:regulation of transcription by RNA polymerase II"/>
    <property type="evidence" value="ECO:0007669"/>
    <property type="project" value="InterPro"/>
</dbReference>
<dbReference type="GO" id="GO:0030154">
    <property type="term" value="P:cell differentiation"/>
    <property type="evidence" value="ECO:0007669"/>
    <property type="project" value="TreeGrafter"/>
</dbReference>
<dbReference type="InterPro" id="IPR002720">
    <property type="entry name" value="RB_A"/>
</dbReference>
<feature type="domain" description="Retinoblastoma-associated protein A-box" evidence="2">
    <location>
        <begin position="217"/>
        <end position="333"/>
    </location>
</feature>
<dbReference type="Pfam" id="PF01858">
    <property type="entry name" value="RB_A"/>
    <property type="match status" value="1"/>
</dbReference>
<dbReference type="GO" id="GO:0005667">
    <property type="term" value="C:transcription regulator complex"/>
    <property type="evidence" value="ECO:0007669"/>
    <property type="project" value="TreeGrafter"/>
</dbReference>
<dbReference type="PANTHER" id="PTHR13742:SF17">
    <property type="entry name" value="RE32990P-RELATED"/>
    <property type="match status" value="1"/>
</dbReference>
<gene>
    <name evidence="3" type="ORF">GEV33_001360</name>
</gene>
<protein>
    <recommendedName>
        <fullName evidence="2">Retinoblastoma-associated protein A-box domain-containing protein</fullName>
    </recommendedName>
</protein>
<feature type="region of interest" description="Disordered" evidence="1">
    <location>
        <begin position="370"/>
        <end position="390"/>
    </location>
</feature>
<dbReference type="AlphaFoldDB" id="A0A8J6HTA1"/>
<dbReference type="Gene3D" id="1.10.472.10">
    <property type="entry name" value="Cyclin-like"/>
    <property type="match status" value="1"/>
</dbReference>
<dbReference type="GO" id="GO:2000134">
    <property type="term" value="P:negative regulation of G1/S transition of mitotic cell cycle"/>
    <property type="evidence" value="ECO:0007669"/>
    <property type="project" value="TreeGrafter"/>
</dbReference>
<feature type="region of interest" description="Disordered" evidence="1">
    <location>
        <begin position="170"/>
        <end position="190"/>
    </location>
</feature>